<name>A0ABN8NRJ5_9CNID</name>
<dbReference type="Proteomes" id="UP001159405">
    <property type="component" value="Unassembled WGS sequence"/>
</dbReference>
<gene>
    <name evidence="1" type="ORF">PLOB_00023683</name>
</gene>
<evidence type="ECO:0000313" key="1">
    <source>
        <dbReference type="EMBL" id="CAH3115465.1"/>
    </source>
</evidence>
<dbReference type="EMBL" id="CALNXK010000028">
    <property type="protein sequence ID" value="CAH3115465.1"/>
    <property type="molecule type" value="Genomic_DNA"/>
</dbReference>
<accession>A0ABN8NRJ5</accession>
<protein>
    <submittedName>
        <fullName evidence="1">Uncharacterized protein</fullName>
    </submittedName>
</protein>
<evidence type="ECO:0000313" key="2">
    <source>
        <dbReference type="Proteomes" id="UP001159405"/>
    </source>
</evidence>
<proteinExistence type="predicted"/>
<keyword evidence="2" id="KW-1185">Reference proteome</keyword>
<sequence length="88" mass="10077">MAKLKDSIGHDFEFSQDMDDLFVADDVFSGLDSEREQRSFFLENFNLKDALIILGYFDDLEIANPLGSKAKVHKIGVFYYVLANIHPM</sequence>
<feature type="non-terminal residue" evidence="1">
    <location>
        <position position="88"/>
    </location>
</feature>
<organism evidence="1 2">
    <name type="scientific">Porites lobata</name>
    <dbReference type="NCBI Taxonomy" id="104759"/>
    <lineage>
        <taxon>Eukaryota</taxon>
        <taxon>Metazoa</taxon>
        <taxon>Cnidaria</taxon>
        <taxon>Anthozoa</taxon>
        <taxon>Hexacorallia</taxon>
        <taxon>Scleractinia</taxon>
        <taxon>Fungiina</taxon>
        <taxon>Poritidae</taxon>
        <taxon>Porites</taxon>
    </lineage>
</organism>
<reference evidence="1 2" key="1">
    <citation type="submission" date="2022-05" db="EMBL/GenBank/DDBJ databases">
        <authorList>
            <consortium name="Genoscope - CEA"/>
            <person name="William W."/>
        </authorList>
    </citation>
    <scope>NUCLEOTIDE SEQUENCE [LARGE SCALE GENOMIC DNA]</scope>
</reference>
<comment type="caution">
    <text evidence="1">The sequence shown here is derived from an EMBL/GenBank/DDBJ whole genome shotgun (WGS) entry which is preliminary data.</text>
</comment>